<comment type="caution">
    <text evidence="1">The sequence shown here is derived from an EMBL/GenBank/DDBJ whole genome shotgun (WGS) entry which is preliminary data.</text>
</comment>
<dbReference type="OrthoDB" id="3199068at2759"/>
<proteinExistence type="predicted"/>
<protein>
    <recommendedName>
        <fullName evidence="3">BTB domain-containing protein</fullName>
    </recommendedName>
</protein>
<reference evidence="1 2" key="1">
    <citation type="journal article" date="2018" name="Evol. Lett.">
        <title>Horizontal gene cluster transfer increased hallucinogenic mushroom diversity.</title>
        <authorList>
            <person name="Reynolds H.T."/>
            <person name="Vijayakumar V."/>
            <person name="Gluck-Thaler E."/>
            <person name="Korotkin H.B."/>
            <person name="Matheny P.B."/>
            <person name="Slot J.C."/>
        </authorList>
    </citation>
    <scope>NUCLEOTIDE SEQUENCE [LARGE SCALE GENOMIC DNA]</scope>
    <source>
        <strain evidence="1 2">2631</strain>
    </source>
</reference>
<evidence type="ECO:0000313" key="2">
    <source>
        <dbReference type="Proteomes" id="UP000283269"/>
    </source>
</evidence>
<gene>
    <name evidence="1" type="ORF">CVT25_002789</name>
</gene>
<name>A0A409WL12_PSICY</name>
<dbReference type="EMBL" id="NHYD01003390">
    <property type="protein sequence ID" value="PPQ79161.1"/>
    <property type="molecule type" value="Genomic_DNA"/>
</dbReference>
<dbReference type="AlphaFoldDB" id="A0A409WL12"/>
<dbReference type="InParanoid" id="A0A409WL12"/>
<evidence type="ECO:0000313" key="1">
    <source>
        <dbReference type="EMBL" id="PPQ79161.1"/>
    </source>
</evidence>
<organism evidence="1 2">
    <name type="scientific">Psilocybe cyanescens</name>
    <dbReference type="NCBI Taxonomy" id="93625"/>
    <lineage>
        <taxon>Eukaryota</taxon>
        <taxon>Fungi</taxon>
        <taxon>Dikarya</taxon>
        <taxon>Basidiomycota</taxon>
        <taxon>Agaricomycotina</taxon>
        <taxon>Agaricomycetes</taxon>
        <taxon>Agaricomycetidae</taxon>
        <taxon>Agaricales</taxon>
        <taxon>Agaricineae</taxon>
        <taxon>Strophariaceae</taxon>
        <taxon>Psilocybe</taxon>
    </lineage>
</organism>
<evidence type="ECO:0008006" key="3">
    <source>
        <dbReference type="Google" id="ProtNLM"/>
    </source>
</evidence>
<keyword evidence="2" id="KW-1185">Reference proteome</keyword>
<sequence>MSTTSTTLASELEFSEEEVPEVKRAVRDEIFYFDKYVVFKVENTLFRVPEDGFLVPGNTLESIFSPSEPGDGSISPREGLDDDHPIIMEGISVDYFRGFLKVMYPNKEVSPTYQDWKRALHLSTQWCFPVIRKRCIDALSAILPDKDVYHGDIIQLGLQYRVKDWFINGCVALVKQPTSLDISMLCESNLDLLIMTKLLSIREGVYQKTPDRPISSPEM</sequence>
<dbReference type="STRING" id="93625.A0A409WL12"/>
<dbReference type="Proteomes" id="UP000283269">
    <property type="component" value="Unassembled WGS sequence"/>
</dbReference>
<accession>A0A409WL12</accession>